<name>A0A0X8X457_9SPHI</name>
<gene>
    <name evidence="2" type="ORF">MgSA37_03553</name>
</gene>
<dbReference type="InterPro" id="IPR012334">
    <property type="entry name" value="Pectin_lyas_fold"/>
</dbReference>
<dbReference type="EMBL" id="AP017313">
    <property type="protein sequence ID" value="BAU55369.1"/>
    <property type="molecule type" value="Genomic_DNA"/>
</dbReference>
<evidence type="ECO:0000259" key="1">
    <source>
        <dbReference type="Pfam" id="PF12708"/>
    </source>
</evidence>
<dbReference type="KEGG" id="mgot:MgSA37_03553"/>
<organism evidence="2 3">
    <name type="scientific">Mucilaginibacter gotjawali</name>
    <dbReference type="NCBI Taxonomy" id="1550579"/>
    <lineage>
        <taxon>Bacteria</taxon>
        <taxon>Pseudomonadati</taxon>
        <taxon>Bacteroidota</taxon>
        <taxon>Sphingobacteriia</taxon>
        <taxon>Sphingobacteriales</taxon>
        <taxon>Sphingobacteriaceae</taxon>
        <taxon>Mucilaginibacter</taxon>
    </lineage>
</organism>
<proteinExistence type="predicted"/>
<dbReference type="GO" id="GO:0016829">
    <property type="term" value="F:lyase activity"/>
    <property type="evidence" value="ECO:0007669"/>
    <property type="project" value="UniProtKB-KW"/>
</dbReference>
<reference evidence="2 3" key="1">
    <citation type="submission" date="2015-12" db="EMBL/GenBank/DDBJ databases">
        <title>Genome sequence of Mucilaginibacter gotjawali.</title>
        <authorList>
            <person name="Lee J.S."/>
            <person name="Lee K.C."/>
            <person name="Kim K.K."/>
            <person name="Lee B.W."/>
        </authorList>
    </citation>
    <scope>NUCLEOTIDE SEQUENCE [LARGE SCALE GENOMIC DNA]</scope>
    <source>
        <strain evidence="2 3">SA3-7</strain>
    </source>
</reference>
<protein>
    <submittedName>
        <fullName evidence="2">Pectate lyase superfamily protein</fullName>
    </submittedName>
</protein>
<dbReference type="RefSeq" id="WP_096353656.1">
    <property type="nucleotide sequence ID" value="NZ_AP017313.1"/>
</dbReference>
<dbReference type="InterPro" id="IPR024535">
    <property type="entry name" value="RHGA/B-epi-like_pectate_lyase"/>
</dbReference>
<dbReference type="OrthoDB" id="9795222at2"/>
<dbReference type="SUPFAM" id="SSF51126">
    <property type="entry name" value="Pectin lyase-like"/>
    <property type="match status" value="2"/>
</dbReference>
<sequence>MLQSKITCVFLLANLLFADTSLKKKRCTNFFPMNPAIEYVSSAVVAKNRESEKEHPEKFHRKSQEKISINIESFGGKGDGITDNGPAFTKALAALPNGGIINFGKGVFTNHTRWLIKQSNITIKGQGPGNTVLTADSSVARTFDIGLERGHENIFQEGAKGDSSVIFPFVNKTKKGDDYIELKNKTWIENFPVGQKIFIRGGASYYDQDFGEINVVVKKYGNKLYLKYPLSRNYDYEGENWFGALLKDFKPPKVGGIAMAIIQHAPQKKGMPISIGNEIYSVVSEKGDTVFLLNPGRANSTNVIPAGTHVTKGRQVIIDRGPSNDTIDGLTIQGKQTRVFSADNTFNTLIVNCVITRDPIIRVPGPFIFTVDRARNVRFKNVVFQAPDVLPSTGQISRSSGDISFSECVFKNVSTDFSEFCFNSLVDSCTYDIINQKFATRMGKTASNCIATNTKFKIKGGSEAISMDDIQGFKNSQRKGCIVNSCYFEFDGTNTVIQNMGEGTNAFTNNVITGNFNAICLTLRIEHPDIDENKQTILLFKKNTIRATINRPLFNEGNADIEDNNFTLSGNPAHADAGIIVANSVKDTSLVFHLKLKNNNFNNWLKKENKISNYDDKANGSKMLEISNNVFNYK</sequence>
<dbReference type="Pfam" id="PF12708">
    <property type="entry name" value="Pect-lyase_RHGA_epim"/>
    <property type="match status" value="1"/>
</dbReference>
<keyword evidence="2" id="KW-0456">Lyase</keyword>
<dbReference type="Proteomes" id="UP000218263">
    <property type="component" value="Chromosome"/>
</dbReference>
<feature type="domain" description="Rhamnogalacturonase A/B/Epimerase-like pectate lyase" evidence="1">
    <location>
        <begin position="69"/>
        <end position="142"/>
    </location>
</feature>
<evidence type="ECO:0000313" key="2">
    <source>
        <dbReference type="EMBL" id="BAU55369.1"/>
    </source>
</evidence>
<keyword evidence="3" id="KW-1185">Reference proteome</keyword>
<evidence type="ECO:0000313" key="3">
    <source>
        <dbReference type="Proteomes" id="UP000218263"/>
    </source>
</evidence>
<dbReference type="Gene3D" id="2.160.20.10">
    <property type="entry name" value="Single-stranded right-handed beta-helix, Pectin lyase-like"/>
    <property type="match status" value="2"/>
</dbReference>
<dbReference type="AlphaFoldDB" id="A0A0X8X457"/>
<accession>A0A0X8X457</accession>
<dbReference type="InterPro" id="IPR011050">
    <property type="entry name" value="Pectin_lyase_fold/virulence"/>
</dbReference>